<proteinExistence type="predicted"/>
<dbReference type="AlphaFoldDB" id="A0A4C2EA39"/>
<sequence>MTIIDQTYSDRVRKVYYWNPMEKFKPLIDEWTAKFGGKIRTEPTNIVHLPSFLLGCFVTVTIFSLIPVMKLFVGSLLSTIFALLKYLVVGGGIIACIMVITTRSGEGTSKSKSLRHDKHELAPKREATPRENQKPSEALQPSPRVGVYPPHDGSGLVKDDFEGIRHYDVSIASSQHHNRKRVPTDERAYNSFITRAAMKDVAG</sequence>
<keyword evidence="4" id="KW-1185">Reference proteome</keyword>
<evidence type="ECO:0000313" key="4">
    <source>
        <dbReference type="Proteomes" id="UP000301737"/>
    </source>
</evidence>
<organism evidence="3 4">
    <name type="scientific">Zygosaccharomyces mellis</name>
    <dbReference type="NCBI Taxonomy" id="42258"/>
    <lineage>
        <taxon>Eukaryota</taxon>
        <taxon>Fungi</taxon>
        <taxon>Dikarya</taxon>
        <taxon>Ascomycota</taxon>
        <taxon>Saccharomycotina</taxon>
        <taxon>Saccharomycetes</taxon>
        <taxon>Saccharomycetales</taxon>
        <taxon>Saccharomycetaceae</taxon>
        <taxon>Zygosaccharomyces</taxon>
    </lineage>
</organism>
<protein>
    <submittedName>
        <fullName evidence="3">Uncharacterized protein</fullName>
    </submittedName>
</protein>
<feature type="transmembrane region" description="Helical" evidence="2">
    <location>
        <begin position="46"/>
        <end position="66"/>
    </location>
</feature>
<reference evidence="3 4" key="1">
    <citation type="submission" date="2019-01" db="EMBL/GenBank/DDBJ databases">
        <title>Draft Genome Sequencing of Zygosaccharomyces mellis Ca-7.</title>
        <authorList>
            <person name="Shiwa Y."/>
            <person name="Kanesaki Y."/>
            <person name="Ishige T."/>
            <person name="Mura K."/>
            <person name="Hori T."/>
            <person name="Tamura T."/>
        </authorList>
    </citation>
    <scope>NUCLEOTIDE SEQUENCE [LARGE SCALE GENOMIC DNA]</scope>
    <source>
        <strain evidence="3 4">Ca-7</strain>
    </source>
</reference>
<feature type="compositionally biased region" description="Basic and acidic residues" evidence="1">
    <location>
        <begin position="117"/>
        <end position="134"/>
    </location>
</feature>
<gene>
    <name evidence="3" type="ORF">ZYGM_002918</name>
</gene>
<keyword evidence="2" id="KW-1133">Transmembrane helix</keyword>
<keyword evidence="2" id="KW-0472">Membrane</keyword>
<evidence type="ECO:0000256" key="1">
    <source>
        <dbReference type="SAM" id="MobiDB-lite"/>
    </source>
</evidence>
<dbReference type="Proteomes" id="UP000301737">
    <property type="component" value="Unassembled WGS sequence"/>
</dbReference>
<feature type="region of interest" description="Disordered" evidence="1">
    <location>
        <begin position="107"/>
        <end position="149"/>
    </location>
</feature>
<name>A0A4C2EA39_9SACH</name>
<keyword evidence="2" id="KW-0812">Transmembrane</keyword>
<comment type="caution">
    <text evidence="3">The sequence shown here is derived from an EMBL/GenBank/DDBJ whole genome shotgun (WGS) entry which is preliminary data.</text>
</comment>
<feature type="transmembrane region" description="Helical" evidence="2">
    <location>
        <begin position="72"/>
        <end position="100"/>
    </location>
</feature>
<accession>A0A4C2EA39</accession>
<evidence type="ECO:0000256" key="2">
    <source>
        <dbReference type="SAM" id="Phobius"/>
    </source>
</evidence>
<evidence type="ECO:0000313" key="3">
    <source>
        <dbReference type="EMBL" id="GCF00674.1"/>
    </source>
</evidence>
<dbReference type="OrthoDB" id="4066163at2759"/>
<dbReference type="EMBL" id="BIMX01000020">
    <property type="protein sequence ID" value="GCF00674.1"/>
    <property type="molecule type" value="Genomic_DNA"/>
</dbReference>